<dbReference type="NCBIfam" id="TIGR03083">
    <property type="entry name" value="maleylpyruvate isomerase family mycothiol-dependent enzyme"/>
    <property type="match status" value="1"/>
</dbReference>
<name>A0ABV2U2C2_9ACTN</name>
<feature type="domain" description="Mycothiol-dependent maleylpyruvate isomerase metal-binding" evidence="2">
    <location>
        <begin position="14"/>
        <end position="137"/>
    </location>
</feature>
<gene>
    <name evidence="3" type="ORF">ABZV61_04135</name>
</gene>
<feature type="region of interest" description="Disordered" evidence="1">
    <location>
        <begin position="159"/>
        <end position="178"/>
    </location>
</feature>
<dbReference type="Proteomes" id="UP001550044">
    <property type="component" value="Unassembled WGS sequence"/>
</dbReference>
<sequence length="201" mass="21362">MDKENGTTPAFELEPAARQIAGLLDGIDDGCLTDPTPCPDYAVRELLAHLVGLVTAFRDAGRKNLGPTTDTSPDTALPVLPDGWREALPPLLDELVAAWRDPAARQGMTRAGGVDLPGEVAAMVALNELVLHGWDLARSTGQKYEADEASLRVSLVMTTPSDGSPRPEGLFGPPVPVPADAPLVDRAVAMSGRRPDWQPDR</sequence>
<dbReference type="RefSeq" id="WP_356674081.1">
    <property type="nucleotide sequence ID" value="NZ_JBEXEF010000151.1"/>
</dbReference>
<keyword evidence="4" id="KW-1185">Reference proteome</keyword>
<dbReference type="InterPro" id="IPR034660">
    <property type="entry name" value="DinB/YfiT-like"/>
</dbReference>
<evidence type="ECO:0000256" key="1">
    <source>
        <dbReference type="SAM" id="MobiDB-lite"/>
    </source>
</evidence>
<protein>
    <submittedName>
        <fullName evidence="3">TIGR03086 family metal-binding protein</fullName>
    </submittedName>
</protein>
<accession>A0ABV2U2C2</accession>
<dbReference type="Pfam" id="PF11716">
    <property type="entry name" value="MDMPI_N"/>
    <property type="match status" value="1"/>
</dbReference>
<comment type="caution">
    <text evidence="3">The sequence shown here is derived from an EMBL/GenBank/DDBJ whole genome shotgun (WGS) entry which is preliminary data.</text>
</comment>
<dbReference type="InterPro" id="IPR017517">
    <property type="entry name" value="Maleyloyr_isom"/>
</dbReference>
<dbReference type="Gene3D" id="1.20.120.450">
    <property type="entry name" value="dinb family like domain"/>
    <property type="match status" value="1"/>
</dbReference>
<dbReference type="InterPro" id="IPR024344">
    <property type="entry name" value="MDMPI_metal-binding"/>
</dbReference>
<evidence type="ECO:0000313" key="3">
    <source>
        <dbReference type="EMBL" id="MET8431990.1"/>
    </source>
</evidence>
<dbReference type="SUPFAM" id="SSF109854">
    <property type="entry name" value="DinB/YfiT-like putative metalloenzymes"/>
    <property type="match status" value="1"/>
</dbReference>
<evidence type="ECO:0000313" key="4">
    <source>
        <dbReference type="Proteomes" id="UP001550044"/>
    </source>
</evidence>
<dbReference type="InterPro" id="IPR017520">
    <property type="entry name" value="CHP03086"/>
</dbReference>
<reference evidence="3 4" key="1">
    <citation type="submission" date="2024-06" db="EMBL/GenBank/DDBJ databases">
        <title>The Natural Products Discovery Center: Release of the First 8490 Sequenced Strains for Exploring Actinobacteria Biosynthetic Diversity.</title>
        <authorList>
            <person name="Kalkreuter E."/>
            <person name="Kautsar S.A."/>
            <person name="Yang D."/>
            <person name="Bader C.D."/>
            <person name="Teijaro C.N."/>
            <person name="Fluegel L."/>
            <person name="Davis C.M."/>
            <person name="Simpson J.R."/>
            <person name="Lauterbach L."/>
            <person name="Steele A.D."/>
            <person name="Gui C."/>
            <person name="Meng S."/>
            <person name="Li G."/>
            <person name="Viehrig K."/>
            <person name="Ye F."/>
            <person name="Su P."/>
            <person name="Kiefer A.F."/>
            <person name="Nichols A."/>
            <person name="Cepeda A.J."/>
            <person name="Yan W."/>
            <person name="Fan B."/>
            <person name="Jiang Y."/>
            <person name="Adhikari A."/>
            <person name="Zheng C.-J."/>
            <person name="Schuster L."/>
            <person name="Cowan T.M."/>
            <person name="Smanski M.J."/>
            <person name="Chevrette M.G."/>
            <person name="De Carvalho L.P.S."/>
            <person name="Shen B."/>
        </authorList>
    </citation>
    <scope>NUCLEOTIDE SEQUENCE [LARGE SCALE GENOMIC DNA]</scope>
    <source>
        <strain evidence="3 4">NPDC005137</strain>
    </source>
</reference>
<proteinExistence type="predicted"/>
<dbReference type="NCBIfam" id="TIGR03086">
    <property type="entry name" value="TIGR03086 family metal-binding protein"/>
    <property type="match status" value="1"/>
</dbReference>
<organism evidence="3 4">
    <name type="scientific">Streptomyces sp. 900116325</name>
    <dbReference type="NCBI Taxonomy" id="3154295"/>
    <lineage>
        <taxon>Bacteria</taxon>
        <taxon>Bacillati</taxon>
        <taxon>Actinomycetota</taxon>
        <taxon>Actinomycetes</taxon>
        <taxon>Kitasatosporales</taxon>
        <taxon>Streptomycetaceae</taxon>
        <taxon>Streptomyces</taxon>
    </lineage>
</organism>
<dbReference type="EMBL" id="JBEXIP010000002">
    <property type="protein sequence ID" value="MET8431990.1"/>
    <property type="molecule type" value="Genomic_DNA"/>
</dbReference>
<evidence type="ECO:0000259" key="2">
    <source>
        <dbReference type="Pfam" id="PF11716"/>
    </source>
</evidence>